<protein>
    <submittedName>
        <fullName evidence="2">Uncharacterized protein</fullName>
    </submittedName>
</protein>
<evidence type="ECO:0000256" key="1">
    <source>
        <dbReference type="SAM" id="MobiDB-lite"/>
    </source>
</evidence>
<evidence type="ECO:0000313" key="3">
    <source>
        <dbReference type="Proteomes" id="UP001190700"/>
    </source>
</evidence>
<keyword evidence="3" id="KW-1185">Reference proteome</keyword>
<feature type="region of interest" description="Disordered" evidence="1">
    <location>
        <begin position="51"/>
        <end position="73"/>
    </location>
</feature>
<dbReference type="AlphaFoldDB" id="A0AAE0F177"/>
<sequence length="323" mass="36534">MLMERLRIEDLAVQNDVRWKVVQLLRENMKKLPVEEEERLMAQKEEEALASAQAFPHLRRESPRGKRRAALKPPRLDLSRIGEGGWTAMTRPAGRSFAFSTKSRIAVQNPQSMHSDFARAHQWHDDSCFRPPSAARHQRLARSFAGCHASYPVHVEEGKKARRFKHMPWAAEPMATVDHPTEHKDNPGVGEYSLVKDDISVRFAKPVRPLGAPAANHAFSSSTARFHVEHSMVKKPQGRQTHSDLEPESALVDTGLPLLLMDATGNDLSCTATLSSLPLNLKPCPPEVFMIGTGPSRPRRLFYHKKDVQDHWQRHFGSETARF</sequence>
<proteinExistence type="predicted"/>
<evidence type="ECO:0000313" key="2">
    <source>
        <dbReference type="EMBL" id="KAK3246565.1"/>
    </source>
</evidence>
<accession>A0AAE0F177</accession>
<organism evidence="2 3">
    <name type="scientific">Cymbomonas tetramitiformis</name>
    <dbReference type="NCBI Taxonomy" id="36881"/>
    <lineage>
        <taxon>Eukaryota</taxon>
        <taxon>Viridiplantae</taxon>
        <taxon>Chlorophyta</taxon>
        <taxon>Pyramimonadophyceae</taxon>
        <taxon>Pyramimonadales</taxon>
        <taxon>Pyramimonadaceae</taxon>
        <taxon>Cymbomonas</taxon>
    </lineage>
</organism>
<reference evidence="2 3" key="1">
    <citation type="journal article" date="2015" name="Genome Biol. Evol.">
        <title>Comparative Genomics of a Bacterivorous Green Alga Reveals Evolutionary Causalities and Consequences of Phago-Mixotrophic Mode of Nutrition.</title>
        <authorList>
            <person name="Burns J.A."/>
            <person name="Paasch A."/>
            <person name="Narechania A."/>
            <person name="Kim E."/>
        </authorList>
    </citation>
    <scope>NUCLEOTIDE SEQUENCE [LARGE SCALE GENOMIC DNA]</scope>
    <source>
        <strain evidence="2 3">PLY_AMNH</strain>
    </source>
</reference>
<name>A0AAE0F177_9CHLO</name>
<dbReference type="Proteomes" id="UP001190700">
    <property type="component" value="Unassembled WGS sequence"/>
</dbReference>
<gene>
    <name evidence="2" type="ORF">CYMTET_43904</name>
</gene>
<comment type="caution">
    <text evidence="2">The sequence shown here is derived from an EMBL/GenBank/DDBJ whole genome shotgun (WGS) entry which is preliminary data.</text>
</comment>
<dbReference type="EMBL" id="LGRX02029692">
    <property type="protein sequence ID" value="KAK3246565.1"/>
    <property type="molecule type" value="Genomic_DNA"/>
</dbReference>